<keyword evidence="1 3" id="KW-0479">Metal-binding</keyword>
<evidence type="ECO:0000256" key="2">
    <source>
        <dbReference type="ARBA" id="ARBA00022833"/>
    </source>
</evidence>
<evidence type="ECO:0000313" key="6">
    <source>
        <dbReference type="Proteomes" id="UP001307889"/>
    </source>
</evidence>
<dbReference type="EMBL" id="AP028914">
    <property type="protein sequence ID" value="BES95471.1"/>
    <property type="molecule type" value="Genomic_DNA"/>
</dbReference>
<organism evidence="5 6">
    <name type="scientific">Nesidiocoris tenuis</name>
    <dbReference type="NCBI Taxonomy" id="355587"/>
    <lineage>
        <taxon>Eukaryota</taxon>
        <taxon>Metazoa</taxon>
        <taxon>Ecdysozoa</taxon>
        <taxon>Arthropoda</taxon>
        <taxon>Hexapoda</taxon>
        <taxon>Insecta</taxon>
        <taxon>Pterygota</taxon>
        <taxon>Neoptera</taxon>
        <taxon>Paraneoptera</taxon>
        <taxon>Hemiptera</taxon>
        <taxon>Heteroptera</taxon>
        <taxon>Panheteroptera</taxon>
        <taxon>Cimicomorpha</taxon>
        <taxon>Miridae</taxon>
        <taxon>Dicyphina</taxon>
        <taxon>Nesidiocoris</taxon>
    </lineage>
</organism>
<accession>A0ABN7ATG0</accession>
<name>A0ABN7ATG0_9HEMI</name>
<dbReference type="InterPro" id="IPR013083">
    <property type="entry name" value="Znf_RING/FYVE/PHD"/>
</dbReference>
<reference evidence="5 6" key="1">
    <citation type="submission" date="2023-09" db="EMBL/GenBank/DDBJ databases">
        <title>Nesidiocoris tenuis whole genome shotgun sequence.</title>
        <authorList>
            <person name="Shibata T."/>
            <person name="Shimoda M."/>
            <person name="Kobayashi T."/>
            <person name="Uehara T."/>
        </authorList>
    </citation>
    <scope>NUCLEOTIDE SEQUENCE [LARGE SCALE GENOMIC DNA]</scope>
    <source>
        <strain evidence="5 6">Japan</strain>
    </source>
</reference>
<keyword evidence="6" id="KW-1185">Reference proteome</keyword>
<dbReference type="InterPro" id="IPR001841">
    <property type="entry name" value="Znf_RING"/>
</dbReference>
<dbReference type="SUPFAM" id="SSF57850">
    <property type="entry name" value="RING/U-box"/>
    <property type="match status" value="1"/>
</dbReference>
<dbReference type="Proteomes" id="UP001307889">
    <property type="component" value="Chromosome 6"/>
</dbReference>
<keyword evidence="1 3" id="KW-0863">Zinc-finger</keyword>
<proteinExistence type="predicted"/>
<evidence type="ECO:0000313" key="5">
    <source>
        <dbReference type="EMBL" id="BES95471.1"/>
    </source>
</evidence>
<evidence type="ECO:0000256" key="3">
    <source>
        <dbReference type="PROSITE-ProRule" id="PRU00175"/>
    </source>
</evidence>
<keyword evidence="2" id="KW-0862">Zinc</keyword>
<protein>
    <submittedName>
        <fullName evidence="5">Myosin regulatory light chain interacting protein</fullName>
    </submittedName>
</protein>
<dbReference type="Gene3D" id="3.30.40.10">
    <property type="entry name" value="Zinc/RING finger domain, C3HC4 (zinc finger)"/>
    <property type="match status" value="1"/>
</dbReference>
<evidence type="ECO:0000259" key="4">
    <source>
        <dbReference type="PROSITE" id="PS50089"/>
    </source>
</evidence>
<dbReference type="PROSITE" id="PS50089">
    <property type="entry name" value="ZF_RING_2"/>
    <property type="match status" value="1"/>
</dbReference>
<evidence type="ECO:0000256" key="1">
    <source>
        <dbReference type="ARBA" id="ARBA00022771"/>
    </source>
</evidence>
<gene>
    <name evidence="5" type="ORF">NTJ_08280</name>
</gene>
<dbReference type="Pfam" id="PF13920">
    <property type="entry name" value="zf-C3HC4_3"/>
    <property type="match status" value="1"/>
</dbReference>
<feature type="domain" description="RING-type" evidence="4">
    <location>
        <begin position="224"/>
        <end position="259"/>
    </location>
</feature>
<sequence length="274" mass="30430">MRNRASLKLKNIYSWRLERPPRGTCHHQVDIAADHIPPPPPPKRLPEPPCACVNLRGDQGKCPPNHDTSSQPHTIHPIAGCRRRMNMGTWLGNPNQIYSVQRLRHLGQSQQCIVSPPPPAMSYWYAEYHFPATWARPPSGEPRGRPHILSSESSESGLNIFELSSSSPIDTQIEPLDTSVSSRSPESCTSLFDVLALISSPSSDAQTEQHDTSASRAVFEDDFCITCISEKRDTSFVPCGHVLCCNACATRLDACPFCRADIDVCHKLIWPGRL</sequence>